<dbReference type="AlphaFoldDB" id="A0A0T6AU59"/>
<dbReference type="Proteomes" id="UP000051574">
    <property type="component" value="Unassembled WGS sequence"/>
</dbReference>
<dbReference type="OrthoDB" id="6778941at2759"/>
<keyword evidence="2" id="KW-1185">Reference proteome</keyword>
<dbReference type="InterPro" id="IPR032675">
    <property type="entry name" value="LRR_dom_sf"/>
</dbReference>
<accession>A0A0T6AU59</accession>
<proteinExistence type="predicted"/>
<evidence type="ECO:0000313" key="2">
    <source>
        <dbReference type="Proteomes" id="UP000051574"/>
    </source>
</evidence>
<comment type="caution">
    <text evidence="1">The sequence shown here is derived from an EMBL/GenBank/DDBJ whole genome shotgun (WGS) entry which is preliminary data.</text>
</comment>
<reference evidence="1 2" key="1">
    <citation type="submission" date="2015-09" db="EMBL/GenBank/DDBJ databases">
        <title>Draft genome of the scarab beetle Oryctes borbonicus.</title>
        <authorList>
            <person name="Meyer J.M."/>
            <person name="Markov G.V."/>
            <person name="Baskaran P."/>
            <person name="Herrmann M."/>
            <person name="Sommer R.J."/>
            <person name="Roedelsperger C."/>
        </authorList>
    </citation>
    <scope>NUCLEOTIDE SEQUENCE [LARGE SCALE GENOMIC DNA]</scope>
    <source>
        <strain evidence="1">OB123</strain>
        <tissue evidence="1">Whole animal</tissue>
    </source>
</reference>
<evidence type="ECO:0000313" key="1">
    <source>
        <dbReference type="EMBL" id="KRT78279.1"/>
    </source>
</evidence>
<dbReference type="SUPFAM" id="SSF52047">
    <property type="entry name" value="RNI-like"/>
    <property type="match status" value="1"/>
</dbReference>
<dbReference type="EMBL" id="LJIG01022875">
    <property type="protein sequence ID" value="KRT78279.1"/>
    <property type="molecule type" value="Genomic_DNA"/>
</dbReference>
<dbReference type="Gene3D" id="3.80.10.10">
    <property type="entry name" value="Ribonuclease Inhibitor"/>
    <property type="match status" value="1"/>
</dbReference>
<sequence length="202" mass="24032">MFPVMESGIQGALSFHMPFSKLRLLDISHNKIGDDGMIDILNSLKKPYSLRLFYIWGNFIKQRTFWVLERMLLSKVLEQDNIDVKIYSVDGVLYHAYYPSDRYKHKYYCEMDHGSPIELRIKRNKVELNYSVDGVLYHAYYPSDRYKHKYYCEMDHGSPIELRIKRNKVELNNAQPRSLVKFQFYPRVPPADDRLPPKNKPC</sequence>
<organism evidence="1 2">
    <name type="scientific">Oryctes borbonicus</name>
    <dbReference type="NCBI Taxonomy" id="1629725"/>
    <lineage>
        <taxon>Eukaryota</taxon>
        <taxon>Metazoa</taxon>
        <taxon>Ecdysozoa</taxon>
        <taxon>Arthropoda</taxon>
        <taxon>Hexapoda</taxon>
        <taxon>Insecta</taxon>
        <taxon>Pterygota</taxon>
        <taxon>Neoptera</taxon>
        <taxon>Endopterygota</taxon>
        <taxon>Coleoptera</taxon>
        <taxon>Polyphaga</taxon>
        <taxon>Scarabaeiformia</taxon>
        <taxon>Scarabaeidae</taxon>
        <taxon>Dynastinae</taxon>
        <taxon>Oryctes</taxon>
    </lineage>
</organism>
<protein>
    <submittedName>
        <fullName evidence="1">Uncharacterized protein</fullName>
    </submittedName>
</protein>
<gene>
    <name evidence="1" type="ORF">AMK59_8373</name>
</gene>
<name>A0A0T6AU59_9SCAR</name>